<dbReference type="AlphaFoldDB" id="A0A821C200"/>
<accession>A0A821C200</accession>
<sequence>MVCFKAPTTNKDKSNVNDIIDKDLLESLTSHDKNVDVSPEYVEPNKALQPELTQDEKQKLKELIHRIGELQKELDHQKDYEKHLKDLEKKITTQTKYVTKPPVAMQTYLLGKDELITKHLNDQQTLPDYYVYKIPRLFFYGQESQYNASLIGLPTHHHEFELVLQRISYLSQETEYVKYMYKREAAETVQSVIKIIIKPEKPLQSSQTWQHYTNCFMQILKDKKQQHIEHFDEYITNKSKLLTDQVITDTNFKPRPELEKNVVHYKKSNLFT</sequence>
<dbReference type="EMBL" id="CAJOBO010009975">
    <property type="protein sequence ID" value="CAF4595973.1"/>
    <property type="molecule type" value="Genomic_DNA"/>
</dbReference>
<name>A0A821C200_9BILA</name>
<organism evidence="2 3">
    <name type="scientific">Rotaria socialis</name>
    <dbReference type="NCBI Taxonomy" id="392032"/>
    <lineage>
        <taxon>Eukaryota</taxon>
        <taxon>Metazoa</taxon>
        <taxon>Spiralia</taxon>
        <taxon>Gnathifera</taxon>
        <taxon>Rotifera</taxon>
        <taxon>Eurotatoria</taxon>
        <taxon>Bdelloidea</taxon>
        <taxon>Philodinida</taxon>
        <taxon>Philodinidae</taxon>
        <taxon>Rotaria</taxon>
    </lineage>
</organism>
<evidence type="ECO:0000256" key="1">
    <source>
        <dbReference type="SAM" id="Coils"/>
    </source>
</evidence>
<feature type="non-terminal residue" evidence="2">
    <location>
        <position position="272"/>
    </location>
</feature>
<gene>
    <name evidence="2" type="ORF">HFQ381_LOCUS33277</name>
</gene>
<dbReference type="Proteomes" id="UP000663851">
    <property type="component" value="Unassembled WGS sequence"/>
</dbReference>
<protein>
    <submittedName>
        <fullName evidence="2">Uncharacterized protein</fullName>
    </submittedName>
</protein>
<evidence type="ECO:0000313" key="2">
    <source>
        <dbReference type="EMBL" id="CAF4595973.1"/>
    </source>
</evidence>
<comment type="caution">
    <text evidence="2">The sequence shown here is derived from an EMBL/GenBank/DDBJ whole genome shotgun (WGS) entry which is preliminary data.</text>
</comment>
<proteinExistence type="predicted"/>
<reference evidence="2" key="1">
    <citation type="submission" date="2021-02" db="EMBL/GenBank/DDBJ databases">
        <authorList>
            <person name="Nowell W R."/>
        </authorList>
    </citation>
    <scope>NUCLEOTIDE SEQUENCE</scope>
</reference>
<evidence type="ECO:0000313" key="3">
    <source>
        <dbReference type="Proteomes" id="UP000663851"/>
    </source>
</evidence>
<keyword evidence="1" id="KW-0175">Coiled coil</keyword>
<feature type="coiled-coil region" evidence="1">
    <location>
        <begin position="53"/>
        <end position="90"/>
    </location>
</feature>